<dbReference type="Proteomes" id="UP000191933">
    <property type="component" value="Unassembled WGS sequence"/>
</dbReference>
<keyword evidence="2" id="KW-1185">Reference proteome</keyword>
<accession>A0A9W5F2N2</accession>
<protein>
    <submittedName>
        <fullName evidence="1">Uncharacterized protein</fullName>
    </submittedName>
</protein>
<reference evidence="1 2" key="1">
    <citation type="submission" date="2016-01" db="EMBL/GenBank/DDBJ databases">
        <authorList>
            <person name="Regsiter A."/>
            <person name="william w."/>
        </authorList>
    </citation>
    <scope>NUCLEOTIDE SEQUENCE [LARGE SCALE GENOMIC DNA]</scope>
    <source>
        <strain evidence="1 2">CFBP 5494</strain>
    </source>
</reference>
<comment type="caution">
    <text evidence="1">The sequence shown here is derived from an EMBL/GenBank/DDBJ whole genome shotgun (WGS) entry which is preliminary data.</text>
</comment>
<proteinExistence type="predicted"/>
<gene>
    <name evidence="1" type="ORF">AGR2A_pa30052</name>
</gene>
<dbReference type="EMBL" id="FBVY01000041">
    <property type="protein sequence ID" value="CUX01851.1"/>
    <property type="molecule type" value="Genomic_DNA"/>
</dbReference>
<evidence type="ECO:0000313" key="2">
    <source>
        <dbReference type="Proteomes" id="UP000191933"/>
    </source>
</evidence>
<name>A0A9W5F2N2_9HYPH</name>
<dbReference type="AlphaFoldDB" id="A0A9W5F2N2"/>
<evidence type="ECO:0000313" key="1">
    <source>
        <dbReference type="EMBL" id="CUX01851.1"/>
    </source>
</evidence>
<sequence>MFSNVCEPKPDLRFDSVQEQYDLNHSNTPPLTLLDSWLVPIKFPKRTAVSSGLDEVAIRIGRM</sequence>
<organism evidence="1 2">
    <name type="scientific">Agrobacterium genomosp. 2 str. CFBP 5494</name>
    <dbReference type="NCBI Taxonomy" id="1183436"/>
    <lineage>
        <taxon>Bacteria</taxon>
        <taxon>Pseudomonadati</taxon>
        <taxon>Pseudomonadota</taxon>
        <taxon>Alphaproteobacteria</taxon>
        <taxon>Hyphomicrobiales</taxon>
        <taxon>Rhizobiaceae</taxon>
        <taxon>Rhizobium/Agrobacterium group</taxon>
        <taxon>Agrobacterium</taxon>
        <taxon>Agrobacterium tumefaciens complex</taxon>
    </lineage>
</organism>